<name>A0A433LFU3_9GAMM</name>
<evidence type="ECO:0000313" key="4">
    <source>
        <dbReference type="Proteomes" id="UP000286912"/>
    </source>
</evidence>
<evidence type="ECO:0000313" key="3">
    <source>
        <dbReference type="EMBL" id="RUR48834.1"/>
    </source>
</evidence>
<dbReference type="OrthoDB" id="6167646at2"/>
<reference evidence="3 4" key="1">
    <citation type="submission" date="2018-12" db="EMBL/GenBank/DDBJ databases">
        <title>three novel Halomonas strain isolated from plants.</title>
        <authorList>
            <person name="Sun C."/>
        </authorList>
    </citation>
    <scope>NUCLEOTIDE SEQUENCE [LARGE SCALE GENOMIC DNA]</scope>
    <source>
        <strain evidence="3 4">RC</strain>
    </source>
</reference>
<organism evidence="3 4">
    <name type="scientific">Vreelandella populi</name>
    <dbReference type="NCBI Taxonomy" id="2498858"/>
    <lineage>
        <taxon>Bacteria</taxon>
        <taxon>Pseudomonadati</taxon>
        <taxon>Pseudomonadota</taxon>
        <taxon>Gammaproteobacteria</taxon>
        <taxon>Oceanospirillales</taxon>
        <taxon>Halomonadaceae</taxon>
        <taxon>Vreelandella</taxon>
    </lineage>
</organism>
<sequence length="77" mass="8429">MSARTYSITALLVIIAGMAWAATLDADDQETRYLRYCNDVAVWAAEEARGIPPEHRTGTPDYRGNAAEMCPGMRPAP</sequence>
<dbReference type="EMBL" id="RZHD01000003">
    <property type="protein sequence ID" value="RUR48834.1"/>
    <property type="molecule type" value="Genomic_DNA"/>
</dbReference>
<evidence type="ECO:0000256" key="1">
    <source>
        <dbReference type="SAM" id="MobiDB-lite"/>
    </source>
</evidence>
<feature type="region of interest" description="Disordered" evidence="1">
    <location>
        <begin position="51"/>
        <end position="77"/>
    </location>
</feature>
<keyword evidence="2" id="KW-0732">Signal</keyword>
<feature type="signal peptide" evidence="2">
    <location>
        <begin position="1"/>
        <end position="21"/>
    </location>
</feature>
<accession>A0A433LFU3</accession>
<dbReference type="Proteomes" id="UP000286912">
    <property type="component" value="Unassembled WGS sequence"/>
</dbReference>
<proteinExistence type="predicted"/>
<feature type="chain" id="PRO_5019081283" evidence="2">
    <location>
        <begin position="22"/>
        <end position="77"/>
    </location>
</feature>
<comment type="caution">
    <text evidence="3">The sequence shown here is derived from an EMBL/GenBank/DDBJ whole genome shotgun (WGS) entry which is preliminary data.</text>
</comment>
<gene>
    <name evidence="3" type="ORF">ELY37_03000</name>
</gene>
<keyword evidence="4" id="KW-1185">Reference proteome</keyword>
<evidence type="ECO:0000256" key="2">
    <source>
        <dbReference type="SAM" id="SignalP"/>
    </source>
</evidence>
<dbReference type="RefSeq" id="WP_126981498.1">
    <property type="nucleotide sequence ID" value="NZ_RZHD01000003.1"/>
</dbReference>
<dbReference type="AlphaFoldDB" id="A0A433LFU3"/>
<protein>
    <submittedName>
        <fullName evidence="3">Uncharacterized protein</fullName>
    </submittedName>
</protein>